<evidence type="ECO:0000313" key="4">
    <source>
        <dbReference type="EMBL" id="MEM5497878.1"/>
    </source>
</evidence>
<dbReference type="PROSITE" id="PS50902">
    <property type="entry name" value="FLAVODOXIN_LIKE"/>
    <property type="match status" value="1"/>
</dbReference>
<evidence type="ECO:0000313" key="5">
    <source>
        <dbReference type="Proteomes" id="UP001461163"/>
    </source>
</evidence>
<dbReference type="InterPro" id="IPR008254">
    <property type="entry name" value="Flavodoxin/NO_synth"/>
</dbReference>
<keyword evidence="1" id="KW-0285">Flavoprotein</keyword>
<evidence type="ECO:0000256" key="2">
    <source>
        <dbReference type="ARBA" id="ARBA00022643"/>
    </source>
</evidence>
<dbReference type="SUPFAM" id="SSF52218">
    <property type="entry name" value="Flavoproteins"/>
    <property type="match status" value="1"/>
</dbReference>
<dbReference type="RefSeq" id="WP_006994909.1">
    <property type="nucleotide sequence ID" value="NZ_JBBMQS010000005.1"/>
</dbReference>
<dbReference type="EMBL" id="JBBMQS010000005">
    <property type="protein sequence ID" value="MEM5497878.1"/>
    <property type="molecule type" value="Genomic_DNA"/>
</dbReference>
<evidence type="ECO:0000256" key="1">
    <source>
        <dbReference type="ARBA" id="ARBA00022630"/>
    </source>
</evidence>
<dbReference type="Proteomes" id="UP001461163">
    <property type="component" value="Unassembled WGS sequence"/>
</dbReference>
<proteinExistence type="predicted"/>
<keyword evidence="2" id="KW-0288">FMN</keyword>
<gene>
    <name evidence="4" type="primary">mioC</name>
    <name evidence="4" type="ORF">WNY77_10780</name>
</gene>
<sequence length="145" mass="15723">MVDFEIIVGSMLGASEYVAEALQETLSKHQLASNVHLTPDLPDISHSAIWIICTSTHGAGDLPDNIQRFAKQIETTDVSDVSFIVIGLGDSSYDTFCSGAAKMEQVLKNSGARMDAPALNIDVLHHPIPENTAVEWLETWISSRG</sequence>
<protein>
    <submittedName>
        <fullName evidence="4">FMN-binding protein MioC</fullName>
    </submittedName>
</protein>
<dbReference type="PANTHER" id="PTHR19384">
    <property type="entry name" value="NITRIC OXIDE SYNTHASE-RELATED"/>
    <property type="match status" value="1"/>
</dbReference>
<keyword evidence="5" id="KW-1185">Reference proteome</keyword>
<reference evidence="4 5" key="1">
    <citation type="submission" date="2024-03" db="EMBL/GenBank/DDBJ databases">
        <title>Community enrichment and isolation of bacterial strains for fucoidan degradation.</title>
        <authorList>
            <person name="Sichert A."/>
        </authorList>
    </citation>
    <scope>NUCLEOTIDE SEQUENCE [LARGE SCALE GENOMIC DNA]</scope>
    <source>
        <strain evidence="4 5">AS12</strain>
    </source>
</reference>
<name>A0ABU9SVG8_9ALTE</name>
<dbReference type="NCBIfam" id="NF006531">
    <property type="entry name" value="PRK09004.1"/>
    <property type="match status" value="1"/>
</dbReference>
<comment type="caution">
    <text evidence="4">The sequence shown here is derived from an EMBL/GenBank/DDBJ whole genome shotgun (WGS) entry which is preliminary data.</text>
</comment>
<feature type="domain" description="Flavodoxin-like" evidence="3">
    <location>
        <begin position="4"/>
        <end position="141"/>
    </location>
</feature>
<dbReference type="Gene3D" id="3.40.50.360">
    <property type="match status" value="1"/>
</dbReference>
<organism evidence="4 5">
    <name type="scientific">Paraglaciecola mesophila</name>
    <dbReference type="NCBI Taxonomy" id="197222"/>
    <lineage>
        <taxon>Bacteria</taxon>
        <taxon>Pseudomonadati</taxon>
        <taxon>Pseudomonadota</taxon>
        <taxon>Gammaproteobacteria</taxon>
        <taxon>Alteromonadales</taxon>
        <taxon>Alteromonadaceae</taxon>
        <taxon>Paraglaciecola</taxon>
    </lineage>
</organism>
<dbReference type="InterPro" id="IPR029039">
    <property type="entry name" value="Flavoprotein-like_sf"/>
</dbReference>
<accession>A0ABU9SVG8</accession>
<dbReference type="Pfam" id="PF00258">
    <property type="entry name" value="Flavodoxin_1"/>
    <property type="match status" value="1"/>
</dbReference>
<dbReference type="PANTHER" id="PTHR19384:SF84">
    <property type="entry name" value="METHIONINE SYNTHASE REDUCTASE"/>
    <property type="match status" value="1"/>
</dbReference>
<evidence type="ECO:0000259" key="3">
    <source>
        <dbReference type="PROSITE" id="PS50902"/>
    </source>
</evidence>